<sequence>MMPAQAGYPDDLGENAESGVPYGLAIMSTAFSEAKLIKYASAIEDLPISSGTQYWRILPKWLGYKRRNIPLYNTI</sequence>
<reference evidence="2" key="3">
    <citation type="journal article" date="2010" name="Genome Res.">
        <title>Population genomic sequencing of Coccidioides fungi reveals recent hybridization and transposon control.</title>
        <authorList>
            <person name="Neafsey D.E."/>
            <person name="Barker B.M."/>
            <person name="Sharpton T.J."/>
            <person name="Stajich J.E."/>
            <person name="Park D.J."/>
            <person name="Whiston E."/>
            <person name="Hung C.-Y."/>
            <person name="McMahan C."/>
            <person name="White J."/>
            <person name="Sykes S."/>
            <person name="Heiman D."/>
            <person name="Young S."/>
            <person name="Zeng Q."/>
            <person name="Abouelleil A."/>
            <person name="Aftuck L."/>
            <person name="Bessette D."/>
            <person name="Brown A."/>
            <person name="FitzGerald M."/>
            <person name="Lui A."/>
            <person name="Macdonald J.P."/>
            <person name="Priest M."/>
            <person name="Orbach M.J."/>
            <person name="Galgiani J.N."/>
            <person name="Kirkland T.N."/>
            <person name="Cole G.T."/>
            <person name="Birren B.W."/>
            <person name="Henn M.R."/>
            <person name="Taylor J.W."/>
            <person name="Rounsley S.D."/>
        </authorList>
    </citation>
    <scope>NUCLEOTIDE SEQUENCE [LARGE SCALE GENOMIC DNA]</scope>
    <source>
        <strain evidence="2">RMSCC 3488</strain>
    </source>
</reference>
<dbReference type="EMBL" id="DS268109">
    <property type="protein sequence ID" value="KMM64448.1"/>
    <property type="molecule type" value="Genomic_DNA"/>
</dbReference>
<organism evidence="1 2">
    <name type="scientific">Coccidioides posadasii RMSCC 3488</name>
    <dbReference type="NCBI Taxonomy" id="454284"/>
    <lineage>
        <taxon>Eukaryota</taxon>
        <taxon>Fungi</taxon>
        <taxon>Dikarya</taxon>
        <taxon>Ascomycota</taxon>
        <taxon>Pezizomycotina</taxon>
        <taxon>Eurotiomycetes</taxon>
        <taxon>Eurotiomycetidae</taxon>
        <taxon>Onygenales</taxon>
        <taxon>Onygenaceae</taxon>
        <taxon>Coccidioides</taxon>
    </lineage>
</organism>
<dbReference type="AlphaFoldDB" id="A0A0J6F2V0"/>
<accession>A0A0J6F2V0</accession>
<evidence type="ECO:0000313" key="1">
    <source>
        <dbReference type="EMBL" id="KMM64448.1"/>
    </source>
</evidence>
<name>A0A0J6F2V0_COCPO</name>
<reference evidence="1 2" key="1">
    <citation type="submission" date="2007-06" db="EMBL/GenBank/DDBJ databases">
        <title>The Genome Sequence of Coccidioides posadasii RMSCC_3488.</title>
        <authorList>
            <consortium name="Coccidioides Genome Resources Consortium"/>
            <consortium name="The Broad Institute Genome Sequencing Platform"/>
            <person name="Henn M.R."/>
            <person name="Sykes S."/>
            <person name="Young S."/>
            <person name="Jaffe D."/>
            <person name="Berlin A."/>
            <person name="Alvarez P."/>
            <person name="Butler J."/>
            <person name="Gnerre S."/>
            <person name="Grabherr M."/>
            <person name="Mauceli E."/>
            <person name="Brockman W."/>
            <person name="Kodira C."/>
            <person name="Alvarado L."/>
            <person name="Zeng Q."/>
            <person name="Crawford M."/>
            <person name="Antoine C."/>
            <person name="Devon K."/>
            <person name="Galgiani J."/>
            <person name="Orsborn K."/>
            <person name="Lewis M.L."/>
            <person name="Nusbaum C."/>
            <person name="Galagan J."/>
            <person name="Birren B."/>
        </authorList>
    </citation>
    <scope>NUCLEOTIDE SEQUENCE [LARGE SCALE GENOMIC DNA]</scope>
    <source>
        <strain evidence="1 2">RMSCC 3488</strain>
    </source>
</reference>
<dbReference type="VEuPathDB" id="FungiDB:CPAG_00800"/>
<protein>
    <submittedName>
        <fullName evidence="1">Uncharacterized protein</fullName>
    </submittedName>
</protein>
<proteinExistence type="predicted"/>
<gene>
    <name evidence="1" type="ORF">CPAG_00800</name>
</gene>
<reference evidence="2" key="2">
    <citation type="journal article" date="2009" name="Genome Res.">
        <title>Comparative genomic analyses of the human fungal pathogens Coccidioides and their relatives.</title>
        <authorList>
            <person name="Sharpton T.J."/>
            <person name="Stajich J.E."/>
            <person name="Rounsley S.D."/>
            <person name="Gardner M.J."/>
            <person name="Wortman J.R."/>
            <person name="Jordar V.S."/>
            <person name="Maiti R."/>
            <person name="Kodira C.D."/>
            <person name="Neafsey D.E."/>
            <person name="Zeng Q."/>
            <person name="Hung C.-Y."/>
            <person name="McMahan C."/>
            <person name="Muszewska A."/>
            <person name="Grynberg M."/>
            <person name="Mandel M.A."/>
            <person name="Kellner E.M."/>
            <person name="Barker B.M."/>
            <person name="Galgiani J.N."/>
            <person name="Orbach M.J."/>
            <person name="Kirkland T.N."/>
            <person name="Cole G.T."/>
            <person name="Henn M.R."/>
            <person name="Birren B.W."/>
            <person name="Taylor J.W."/>
        </authorList>
    </citation>
    <scope>NUCLEOTIDE SEQUENCE [LARGE SCALE GENOMIC DNA]</scope>
    <source>
        <strain evidence="2">RMSCC 3488</strain>
    </source>
</reference>
<dbReference type="Proteomes" id="UP000054567">
    <property type="component" value="Unassembled WGS sequence"/>
</dbReference>
<evidence type="ECO:0000313" key="2">
    <source>
        <dbReference type="Proteomes" id="UP000054567"/>
    </source>
</evidence>